<dbReference type="InterPro" id="IPR012902">
    <property type="entry name" value="N_methyl_site"/>
</dbReference>
<dbReference type="InterPro" id="IPR045584">
    <property type="entry name" value="Pilin-like"/>
</dbReference>
<feature type="transmembrane region" description="Helical" evidence="1">
    <location>
        <begin position="12"/>
        <end position="32"/>
    </location>
</feature>
<evidence type="ECO:0000313" key="2">
    <source>
        <dbReference type="EMBL" id="MET7016398.1"/>
    </source>
</evidence>
<dbReference type="Gene3D" id="3.30.700.10">
    <property type="entry name" value="Glycoprotein, Type 4 Pilin"/>
    <property type="match status" value="1"/>
</dbReference>
<evidence type="ECO:0000256" key="1">
    <source>
        <dbReference type="SAM" id="Phobius"/>
    </source>
</evidence>
<accession>A0ABV2TS74</accession>
<dbReference type="NCBIfam" id="TIGR02532">
    <property type="entry name" value="IV_pilin_GFxxxE"/>
    <property type="match status" value="1"/>
</dbReference>
<dbReference type="EMBL" id="JBEWZI010000040">
    <property type="protein sequence ID" value="MET7016398.1"/>
    <property type="molecule type" value="Genomic_DNA"/>
</dbReference>
<dbReference type="Proteomes" id="UP001549691">
    <property type="component" value="Unassembled WGS sequence"/>
</dbReference>
<keyword evidence="3" id="KW-1185">Reference proteome</keyword>
<name>A0ABV2TS74_9RHOO</name>
<keyword evidence="1" id="KW-0472">Membrane</keyword>
<dbReference type="SUPFAM" id="SSF54523">
    <property type="entry name" value="Pili subunits"/>
    <property type="match status" value="1"/>
</dbReference>
<dbReference type="RefSeq" id="WP_354602856.1">
    <property type="nucleotide sequence ID" value="NZ_JBEWZI010000040.1"/>
</dbReference>
<dbReference type="PANTHER" id="PTHR30093">
    <property type="entry name" value="GENERAL SECRETION PATHWAY PROTEIN G"/>
    <property type="match status" value="1"/>
</dbReference>
<dbReference type="PROSITE" id="PS00409">
    <property type="entry name" value="PROKAR_NTER_METHYL"/>
    <property type="match status" value="1"/>
</dbReference>
<sequence length="219" mass="22989">MKRPMKRQQSGFTLVEIAIVLVIIGLLLGGVLKGQELINSARAKAMINDFRNTATMIAAYQDRFRALPGDDAGVVAHLGATAVLATTPAVRTGGLIDGDWDSVVLTDESLLLWQHLRLANLTGGNSAAPAAGNIADWPPRNAEGGRIGVQGATPIAGWPGRMFICQNNVSGRIAQQIDTTMDDGNAATGSVRFGAWATPVLVPAVPVVENTLYVACASF</sequence>
<gene>
    <name evidence="2" type="ORF">ABXR19_19600</name>
</gene>
<organism evidence="2 3">
    <name type="scientific">Uliginosibacterium flavum</name>
    <dbReference type="NCBI Taxonomy" id="1396831"/>
    <lineage>
        <taxon>Bacteria</taxon>
        <taxon>Pseudomonadati</taxon>
        <taxon>Pseudomonadota</taxon>
        <taxon>Betaproteobacteria</taxon>
        <taxon>Rhodocyclales</taxon>
        <taxon>Zoogloeaceae</taxon>
        <taxon>Uliginosibacterium</taxon>
    </lineage>
</organism>
<evidence type="ECO:0000313" key="3">
    <source>
        <dbReference type="Proteomes" id="UP001549691"/>
    </source>
</evidence>
<proteinExistence type="predicted"/>
<comment type="caution">
    <text evidence="2">The sequence shown here is derived from an EMBL/GenBank/DDBJ whole genome shotgun (WGS) entry which is preliminary data.</text>
</comment>
<keyword evidence="1" id="KW-1133">Transmembrane helix</keyword>
<reference evidence="2 3" key="1">
    <citation type="submission" date="2024-07" db="EMBL/GenBank/DDBJ databases">
        <title>Uliginosibacterium flavum JJ3220;KACC:17644.</title>
        <authorList>
            <person name="Kim M.K."/>
        </authorList>
    </citation>
    <scope>NUCLEOTIDE SEQUENCE [LARGE SCALE GENOMIC DNA]</scope>
    <source>
        <strain evidence="2 3">KACC:17644</strain>
    </source>
</reference>
<dbReference type="PANTHER" id="PTHR30093:SF43">
    <property type="entry name" value="SLR2015 PROTEIN"/>
    <property type="match status" value="1"/>
</dbReference>
<keyword evidence="1" id="KW-0812">Transmembrane</keyword>
<dbReference type="Pfam" id="PF07963">
    <property type="entry name" value="N_methyl"/>
    <property type="match status" value="1"/>
</dbReference>
<protein>
    <submittedName>
        <fullName evidence="2">Prepilin-type N-terminal cleavage/methylation domain-containing protein</fullName>
    </submittedName>
</protein>